<dbReference type="InterPro" id="IPR001810">
    <property type="entry name" value="F-box_dom"/>
</dbReference>
<dbReference type="OMA" id="LADWCVP"/>
<evidence type="ECO:0000256" key="1">
    <source>
        <dbReference type="SAM" id="MobiDB-lite"/>
    </source>
</evidence>
<keyword evidence="5" id="KW-1185">Reference proteome</keyword>
<sequence length="426" mass="48342">MLTGNNDMKPPIPKRPRRMAMSPESAPLASGSSSFIPDDIIFFQILVLLPVKSLVRFQTVCKSWRTTLTSISFVRWHLELSKRTRSTMVLVPRKYQEDRRKACSRLLSIFSFQPGESKCAELIFRKEFHPYGIPVFSIPLHCDGLILIPCIMGKIFICNLATREFVELPPGSPSVLFEHRVAFGFDPWSGTYKVARHFIRSYRDTLQIDGEGGTTREYSSGHEILTFGGDSKEEAWVWKATVDPPYPIKARTPICLPGVFFWSALKSMAHGKVISNVILRFSLLDETFTVHPNPPCSDHLGKNDALSALGGKLCYIHSPTPWEIAIWLAEDGPNLTWSLCRRVSLPIPRNLLAFACASTDPDKIFLSIDARYLLRCDLHNESLEEIINMRDMLYDLQKGRKFTIGSLFVAHYMVPFVESLLRIRSS</sequence>
<dbReference type="SUPFAM" id="SSF81383">
    <property type="entry name" value="F-box domain"/>
    <property type="match status" value="1"/>
</dbReference>
<dbReference type="PANTHER" id="PTHR31111">
    <property type="entry name" value="BNAA05G37150D PROTEIN-RELATED"/>
    <property type="match status" value="1"/>
</dbReference>
<protein>
    <recommendedName>
        <fullName evidence="6">F-box domain-containing protein</fullName>
    </recommendedName>
</protein>
<dbReference type="NCBIfam" id="TIGR01640">
    <property type="entry name" value="F_box_assoc_1"/>
    <property type="match status" value="1"/>
</dbReference>
<evidence type="ECO:0000313" key="4">
    <source>
        <dbReference type="EMBL" id="VAI56796.1"/>
    </source>
</evidence>
<dbReference type="AlphaFoldDB" id="A0A9R0YL36"/>
<feature type="domain" description="F-box associated beta-propeller type 3" evidence="3">
    <location>
        <begin position="105"/>
        <end position="343"/>
    </location>
</feature>
<dbReference type="Proteomes" id="UP000324705">
    <property type="component" value="Chromosome 6B"/>
</dbReference>
<gene>
    <name evidence="4" type="ORF">TRITD_6Bv1G080100</name>
</gene>
<dbReference type="Pfam" id="PF08268">
    <property type="entry name" value="FBA_3"/>
    <property type="match status" value="1"/>
</dbReference>
<dbReference type="PANTHER" id="PTHR31111:SF133">
    <property type="entry name" value="OS07G0196600 PROTEIN"/>
    <property type="match status" value="1"/>
</dbReference>
<dbReference type="InterPro" id="IPR013187">
    <property type="entry name" value="F-box-assoc_dom_typ3"/>
</dbReference>
<proteinExistence type="predicted"/>
<dbReference type="InterPro" id="IPR036047">
    <property type="entry name" value="F-box-like_dom_sf"/>
</dbReference>
<evidence type="ECO:0000259" key="3">
    <source>
        <dbReference type="Pfam" id="PF08268"/>
    </source>
</evidence>
<dbReference type="InterPro" id="IPR017451">
    <property type="entry name" value="F-box-assoc_interact_dom"/>
</dbReference>
<dbReference type="Gramene" id="TRITD6Bv1G080100.3">
    <property type="protein sequence ID" value="TRITD6Bv1G080100.3"/>
    <property type="gene ID" value="TRITD6Bv1G080100"/>
</dbReference>
<dbReference type="Gene3D" id="1.20.1280.50">
    <property type="match status" value="1"/>
</dbReference>
<dbReference type="EMBL" id="LT934122">
    <property type="protein sequence ID" value="VAI56796.1"/>
    <property type="molecule type" value="Genomic_DNA"/>
</dbReference>
<feature type="domain" description="F-box" evidence="2">
    <location>
        <begin position="39"/>
        <end position="74"/>
    </location>
</feature>
<reference evidence="4 5" key="1">
    <citation type="submission" date="2017-09" db="EMBL/GenBank/DDBJ databases">
        <authorList>
            <consortium name="International Durum Wheat Genome Sequencing Consortium (IDWGSC)"/>
            <person name="Milanesi L."/>
        </authorList>
    </citation>
    <scope>NUCLEOTIDE SEQUENCE [LARGE SCALE GENOMIC DNA]</scope>
    <source>
        <strain evidence="5">cv. Svevo</strain>
    </source>
</reference>
<feature type="region of interest" description="Disordered" evidence="1">
    <location>
        <begin position="1"/>
        <end position="26"/>
    </location>
</feature>
<evidence type="ECO:0000313" key="5">
    <source>
        <dbReference type="Proteomes" id="UP000324705"/>
    </source>
</evidence>
<accession>A0A9R0YL36</accession>
<organism evidence="4 5">
    <name type="scientific">Triticum turgidum subsp. durum</name>
    <name type="common">Durum wheat</name>
    <name type="synonym">Triticum durum</name>
    <dbReference type="NCBI Taxonomy" id="4567"/>
    <lineage>
        <taxon>Eukaryota</taxon>
        <taxon>Viridiplantae</taxon>
        <taxon>Streptophyta</taxon>
        <taxon>Embryophyta</taxon>
        <taxon>Tracheophyta</taxon>
        <taxon>Spermatophyta</taxon>
        <taxon>Magnoliopsida</taxon>
        <taxon>Liliopsida</taxon>
        <taxon>Poales</taxon>
        <taxon>Poaceae</taxon>
        <taxon>BOP clade</taxon>
        <taxon>Pooideae</taxon>
        <taxon>Triticodae</taxon>
        <taxon>Triticeae</taxon>
        <taxon>Triticinae</taxon>
        <taxon>Triticum</taxon>
    </lineage>
</organism>
<evidence type="ECO:0000259" key="2">
    <source>
        <dbReference type="Pfam" id="PF00646"/>
    </source>
</evidence>
<dbReference type="Pfam" id="PF00646">
    <property type="entry name" value="F-box"/>
    <property type="match status" value="1"/>
</dbReference>
<name>A0A9R0YL36_TRITD</name>
<evidence type="ECO:0008006" key="6">
    <source>
        <dbReference type="Google" id="ProtNLM"/>
    </source>
</evidence>